<accession>A0ACC5P2Z0</accession>
<dbReference type="Proteomes" id="UP000569005">
    <property type="component" value="Unassembled WGS sequence"/>
</dbReference>
<proteinExistence type="predicted"/>
<reference evidence="1" key="1">
    <citation type="submission" date="2020-08" db="EMBL/GenBank/DDBJ databases">
        <title>Genomic Encyclopedia of Type Strains, Phase IV (KMG-V): Genome sequencing to study the core and pangenomes of soil and plant-associated prokaryotes.</title>
        <authorList>
            <person name="Whitman W."/>
        </authorList>
    </citation>
    <scope>NUCLEOTIDE SEQUENCE</scope>
    <source>
        <strain evidence="1">M8UP15</strain>
    </source>
</reference>
<evidence type="ECO:0000313" key="1">
    <source>
        <dbReference type="EMBL" id="MBB5341075.1"/>
    </source>
</evidence>
<dbReference type="EMBL" id="JACHEA010000001">
    <property type="protein sequence ID" value="MBB5341075.1"/>
    <property type="molecule type" value="Genomic_DNA"/>
</dbReference>
<organism evidence="1 2">
    <name type="scientific">Tunturiibacter gelidiferens</name>
    <dbReference type="NCBI Taxonomy" id="3069689"/>
    <lineage>
        <taxon>Bacteria</taxon>
        <taxon>Pseudomonadati</taxon>
        <taxon>Acidobacteriota</taxon>
        <taxon>Terriglobia</taxon>
        <taxon>Terriglobales</taxon>
        <taxon>Acidobacteriaceae</taxon>
        <taxon>Tunturiibacter</taxon>
    </lineage>
</organism>
<protein>
    <submittedName>
        <fullName evidence="1">Uncharacterized protein</fullName>
    </submittedName>
</protein>
<name>A0ACC5P2Z0_9BACT</name>
<sequence>MRNNQVRVIPLASALQIVLPDAGRQAVAQAGKAAYPAVAPLDQYLISDEKSEIALARSAAPGSISDGAEVMVLGHAGYKIAVKGANGFLCIVERSWGQSTDQAKFWNPKMRAPHCSMLKPRGALRRST</sequence>
<evidence type="ECO:0000313" key="2">
    <source>
        <dbReference type="Proteomes" id="UP000569005"/>
    </source>
</evidence>
<keyword evidence="2" id="KW-1185">Reference proteome</keyword>
<gene>
    <name evidence="1" type="ORF">HDF13_003408</name>
</gene>
<comment type="caution">
    <text evidence="1">The sequence shown here is derived from an EMBL/GenBank/DDBJ whole genome shotgun (WGS) entry which is preliminary data.</text>
</comment>